<dbReference type="EMBL" id="JARKIE010000038">
    <property type="protein sequence ID" value="KAJ7695399.1"/>
    <property type="molecule type" value="Genomic_DNA"/>
</dbReference>
<dbReference type="AlphaFoldDB" id="A0AAD7GHR7"/>
<keyword evidence="3" id="KW-1185">Reference proteome</keyword>
<sequence length="113" mass="12961">MWEELDTMKETLKNFIDAAAKEREEHQAAEDDLREASIVNIKANLARINHELPTMALVKEYKVVMLCLQAFSDRIFNTNWSGANVLTSTQKDILKGTNLKYMPRQLLNFLSSS</sequence>
<comment type="caution">
    <text evidence="2">The sequence shown here is derived from an EMBL/GenBank/DDBJ whole genome shotgun (WGS) entry which is preliminary data.</text>
</comment>
<feature type="coiled-coil region" evidence="1">
    <location>
        <begin position="5"/>
        <end position="39"/>
    </location>
</feature>
<organism evidence="2 3">
    <name type="scientific">Mycena rosella</name>
    <name type="common">Pink bonnet</name>
    <name type="synonym">Agaricus rosellus</name>
    <dbReference type="NCBI Taxonomy" id="1033263"/>
    <lineage>
        <taxon>Eukaryota</taxon>
        <taxon>Fungi</taxon>
        <taxon>Dikarya</taxon>
        <taxon>Basidiomycota</taxon>
        <taxon>Agaricomycotina</taxon>
        <taxon>Agaricomycetes</taxon>
        <taxon>Agaricomycetidae</taxon>
        <taxon>Agaricales</taxon>
        <taxon>Marasmiineae</taxon>
        <taxon>Mycenaceae</taxon>
        <taxon>Mycena</taxon>
    </lineage>
</organism>
<dbReference type="Proteomes" id="UP001221757">
    <property type="component" value="Unassembled WGS sequence"/>
</dbReference>
<keyword evidence="1" id="KW-0175">Coiled coil</keyword>
<proteinExistence type="predicted"/>
<evidence type="ECO:0000313" key="3">
    <source>
        <dbReference type="Proteomes" id="UP001221757"/>
    </source>
</evidence>
<name>A0AAD7GHR7_MYCRO</name>
<evidence type="ECO:0000256" key="1">
    <source>
        <dbReference type="SAM" id="Coils"/>
    </source>
</evidence>
<protein>
    <submittedName>
        <fullName evidence="2">Uncharacterized protein</fullName>
    </submittedName>
</protein>
<reference evidence="2" key="1">
    <citation type="submission" date="2023-03" db="EMBL/GenBank/DDBJ databases">
        <title>Massive genome expansion in bonnet fungi (Mycena s.s.) driven by repeated elements and novel gene families across ecological guilds.</title>
        <authorList>
            <consortium name="Lawrence Berkeley National Laboratory"/>
            <person name="Harder C.B."/>
            <person name="Miyauchi S."/>
            <person name="Viragh M."/>
            <person name="Kuo A."/>
            <person name="Thoen E."/>
            <person name="Andreopoulos B."/>
            <person name="Lu D."/>
            <person name="Skrede I."/>
            <person name="Drula E."/>
            <person name="Henrissat B."/>
            <person name="Morin E."/>
            <person name="Kohler A."/>
            <person name="Barry K."/>
            <person name="LaButti K."/>
            <person name="Morin E."/>
            <person name="Salamov A."/>
            <person name="Lipzen A."/>
            <person name="Mereny Z."/>
            <person name="Hegedus B."/>
            <person name="Baldrian P."/>
            <person name="Stursova M."/>
            <person name="Weitz H."/>
            <person name="Taylor A."/>
            <person name="Grigoriev I.V."/>
            <person name="Nagy L.G."/>
            <person name="Martin F."/>
            <person name="Kauserud H."/>
        </authorList>
    </citation>
    <scope>NUCLEOTIDE SEQUENCE</scope>
    <source>
        <strain evidence="2">CBHHK067</strain>
    </source>
</reference>
<gene>
    <name evidence="2" type="ORF">B0H17DRAFT_1131451</name>
</gene>
<evidence type="ECO:0000313" key="2">
    <source>
        <dbReference type="EMBL" id="KAJ7695399.1"/>
    </source>
</evidence>
<accession>A0AAD7GHR7</accession>